<keyword evidence="3" id="KW-1185">Reference proteome</keyword>
<evidence type="ECO:0000313" key="2">
    <source>
        <dbReference type="EMBL" id="GLB40179.1"/>
    </source>
</evidence>
<dbReference type="AlphaFoldDB" id="A0A9P3UM91"/>
<organism evidence="2 3">
    <name type="scientific">Lyophyllum shimeji</name>
    <name type="common">Hon-shimeji</name>
    <name type="synonym">Tricholoma shimeji</name>
    <dbReference type="NCBI Taxonomy" id="47721"/>
    <lineage>
        <taxon>Eukaryota</taxon>
        <taxon>Fungi</taxon>
        <taxon>Dikarya</taxon>
        <taxon>Basidiomycota</taxon>
        <taxon>Agaricomycotina</taxon>
        <taxon>Agaricomycetes</taxon>
        <taxon>Agaricomycetidae</taxon>
        <taxon>Agaricales</taxon>
        <taxon>Tricholomatineae</taxon>
        <taxon>Lyophyllaceae</taxon>
        <taxon>Lyophyllum</taxon>
    </lineage>
</organism>
<name>A0A9P3UM91_LYOSH</name>
<comment type="caution">
    <text evidence="2">The sequence shown here is derived from an EMBL/GenBank/DDBJ whole genome shotgun (WGS) entry which is preliminary data.</text>
</comment>
<dbReference type="EMBL" id="BRPK01000008">
    <property type="protein sequence ID" value="GLB40179.1"/>
    <property type="molecule type" value="Genomic_DNA"/>
</dbReference>
<dbReference type="Proteomes" id="UP001063166">
    <property type="component" value="Unassembled WGS sequence"/>
</dbReference>
<reference evidence="2" key="1">
    <citation type="submission" date="2022-07" db="EMBL/GenBank/DDBJ databases">
        <title>The genome of Lyophyllum shimeji provides insight into the initial evolution of ectomycorrhizal fungal genome.</title>
        <authorList>
            <person name="Kobayashi Y."/>
            <person name="Shibata T."/>
            <person name="Hirakawa H."/>
            <person name="Shigenobu S."/>
            <person name="Nishiyama T."/>
            <person name="Yamada A."/>
            <person name="Hasebe M."/>
            <person name="Kawaguchi M."/>
        </authorList>
    </citation>
    <scope>NUCLEOTIDE SEQUENCE</scope>
    <source>
        <strain evidence="2">AT787</strain>
    </source>
</reference>
<proteinExistence type="predicted"/>
<feature type="region of interest" description="Disordered" evidence="1">
    <location>
        <begin position="1"/>
        <end position="28"/>
    </location>
</feature>
<protein>
    <submittedName>
        <fullName evidence="2">Phosphotransferase enzyme family protein</fullName>
    </submittedName>
</protein>
<gene>
    <name evidence="2" type="ORF">LshimejAT787_0800500</name>
</gene>
<dbReference type="OrthoDB" id="5404599at2759"/>
<evidence type="ECO:0000313" key="3">
    <source>
        <dbReference type="Proteomes" id="UP001063166"/>
    </source>
</evidence>
<accession>A0A9P3UM91</accession>
<evidence type="ECO:0000256" key="1">
    <source>
        <dbReference type="SAM" id="MobiDB-lite"/>
    </source>
</evidence>
<sequence>MTGGYPPLRRSGKFTANRTSSRGDSETIPDDHRIFFTRGDITSCNILVDVHGEGADDVEVVTLLDWEQAGWRTEFWEALKLFRGMGHDPEWPKLVKEEISPGHEDELKREDELLLISGRL</sequence>